<accession>A0ACC6T6Z7</accession>
<reference evidence="1 2" key="1">
    <citation type="journal article" date="2024" name="Proc. Natl. Acad. Sci. U.S.A.">
        <title>The evolutionary genomics of adaptation to stress in wild rhizobium bacteria.</title>
        <authorList>
            <person name="Kehlet-Delgado H."/>
            <person name="Montoya A.P."/>
            <person name="Jensen K.T."/>
            <person name="Wendlandt C.E."/>
            <person name="Dexheimer C."/>
            <person name="Roberts M."/>
            <person name="Torres Martinez L."/>
            <person name="Friesen M.L."/>
            <person name="Griffitts J.S."/>
            <person name="Porter S.S."/>
        </authorList>
    </citation>
    <scope>NUCLEOTIDE SEQUENCE [LARGE SCALE GENOMIC DNA]</scope>
    <source>
        <strain evidence="1 2">M0468</strain>
    </source>
</reference>
<evidence type="ECO:0000313" key="1">
    <source>
        <dbReference type="EMBL" id="MER9287690.1"/>
    </source>
</evidence>
<gene>
    <name evidence="1" type="ORF">NKI81_27835</name>
</gene>
<organism evidence="1 2">
    <name type="scientific">Mesorhizobium australicum</name>
    <dbReference type="NCBI Taxonomy" id="536018"/>
    <lineage>
        <taxon>Bacteria</taxon>
        <taxon>Pseudomonadati</taxon>
        <taxon>Pseudomonadota</taxon>
        <taxon>Alphaproteobacteria</taxon>
        <taxon>Hyphomicrobiales</taxon>
        <taxon>Phyllobacteriaceae</taxon>
        <taxon>Mesorhizobium</taxon>
    </lineage>
</organism>
<sequence>MIERYRDQGGKLPSTDIDGYVQSSLRLWSFSSFSFSPTGLWPPWRPCQRDLGVLEMCGEIFASDNALPVVVAADAKLSPLALGPTEIRKATLILDSAAPVVTPVEALITG</sequence>
<dbReference type="Proteomes" id="UP001480082">
    <property type="component" value="Unassembled WGS sequence"/>
</dbReference>
<keyword evidence="2" id="KW-1185">Reference proteome</keyword>
<proteinExistence type="predicted"/>
<evidence type="ECO:0000313" key="2">
    <source>
        <dbReference type="Proteomes" id="UP001480082"/>
    </source>
</evidence>
<comment type="caution">
    <text evidence="1">The sequence shown here is derived from an EMBL/GenBank/DDBJ whole genome shotgun (WGS) entry which is preliminary data.</text>
</comment>
<protein>
    <submittedName>
        <fullName evidence="1">Uncharacterized protein</fullName>
    </submittedName>
</protein>
<dbReference type="EMBL" id="JAMYRI010000023">
    <property type="protein sequence ID" value="MER9287690.1"/>
    <property type="molecule type" value="Genomic_DNA"/>
</dbReference>
<name>A0ACC6T6Z7_9HYPH</name>